<evidence type="ECO:0000313" key="4">
    <source>
        <dbReference type="EMBL" id="OQS55713.1"/>
    </source>
</evidence>
<evidence type="ECO:0000259" key="3">
    <source>
        <dbReference type="SMART" id="SM00101"/>
    </source>
</evidence>
<dbReference type="VEuPathDB" id="MicrosporidiaDB:EHP00_455"/>
<dbReference type="AlphaFoldDB" id="A0A1W0E907"/>
<dbReference type="Pfam" id="PF00244">
    <property type="entry name" value="14-3-3"/>
    <property type="match status" value="1"/>
</dbReference>
<protein>
    <recommendedName>
        <fullName evidence="3">14-3-3 domain-containing protein</fullName>
    </recommendedName>
</protein>
<dbReference type="OrthoDB" id="10260625at2759"/>
<dbReference type="Gene3D" id="1.20.190.20">
    <property type="entry name" value="14-3-3 domain"/>
    <property type="match status" value="1"/>
</dbReference>
<name>A0A1W0E907_9MICR</name>
<dbReference type="CDD" id="cd08774">
    <property type="entry name" value="14-3-3"/>
    <property type="match status" value="1"/>
</dbReference>
<feature type="site" description="Interaction with phosphoserine on interacting protein" evidence="2">
    <location>
        <position position="64"/>
    </location>
</feature>
<dbReference type="SMART" id="SM00101">
    <property type="entry name" value="14_3_3"/>
    <property type="match status" value="1"/>
</dbReference>
<comment type="similarity">
    <text evidence="1">Belongs to the 14-3-3 family.</text>
</comment>
<dbReference type="EMBL" id="MNPJ01000003">
    <property type="protein sequence ID" value="OQS55713.1"/>
    <property type="molecule type" value="Genomic_DNA"/>
</dbReference>
<dbReference type="STRING" id="646526.A0A1W0E907"/>
<dbReference type="PANTHER" id="PTHR18860">
    <property type="entry name" value="14-3-3 PROTEIN"/>
    <property type="match status" value="1"/>
</dbReference>
<organism evidence="4 5">
    <name type="scientific">Ecytonucleospora hepatopenaei</name>
    <dbReference type="NCBI Taxonomy" id="646526"/>
    <lineage>
        <taxon>Eukaryota</taxon>
        <taxon>Fungi</taxon>
        <taxon>Fungi incertae sedis</taxon>
        <taxon>Microsporidia</taxon>
        <taxon>Enterocytozoonidae</taxon>
        <taxon>Ecytonucleospora</taxon>
    </lineage>
</organism>
<feature type="domain" description="14-3-3" evidence="3">
    <location>
        <begin position="8"/>
        <end position="246"/>
    </location>
</feature>
<dbReference type="InterPro" id="IPR000308">
    <property type="entry name" value="14-3-3"/>
</dbReference>
<evidence type="ECO:0000313" key="5">
    <source>
        <dbReference type="Proteomes" id="UP000192758"/>
    </source>
</evidence>
<dbReference type="Proteomes" id="UP000192758">
    <property type="component" value="Unassembled WGS sequence"/>
</dbReference>
<proteinExistence type="inferred from homology"/>
<evidence type="ECO:0000256" key="2">
    <source>
        <dbReference type="PIRSR" id="PIRSR000868-1"/>
    </source>
</evidence>
<sequence length="246" mass="28954">MVHNNEYQEAVRRVYYSDVAERYDDMVDDILYALKIAKEQNKKLDITIRNYFSIAFKNIVSKKRASWRLLNNEKQKNPEDSAIIDEKLSTIIREILDKSNLVLETIEKYMPEEEDLKNAEDRDNILVFVYKTKGDYLRYKAEVQTGDKHENTKEEAMEAYKKAIEYSKALLSTDPLRLGLSLNYSVFFYEIMEDADKACKIAKDAFELAVSELDQLNETHYKDSTLIMQLLRDNITLWTTRNDVKK</sequence>
<dbReference type="PRINTS" id="PR00305">
    <property type="entry name" value="1433ZETA"/>
</dbReference>
<reference evidence="4 5" key="1">
    <citation type="journal article" date="2017" name="Environ. Microbiol.">
        <title>Decay of the glycolytic pathway and adaptation to intranuclear parasitism within Enterocytozoonidae microsporidia.</title>
        <authorList>
            <person name="Wiredu Boakye D."/>
            <person name="Jaroenlak P."/>
            <person name="Prachumwat A."/>
            <person name="Williams T.A."/>
            <person name="Bateman K.S."/>
            <person name="Itsathitphaisarn O."/>
            <person name="Sritunyalucksana K."/>
            <person name="Paszkiewicz K.H."/>
            <person name="Moore K.A."/>
            <person name="Stentiford G.D."/>
            <person name="Williams B.A."/>
        </authorList>
    </citation>
    <scope>NUCLEOTIDE SEQUENCE [LARGE SCALE GENOMIC DNA]</scope>
    <source>
        <strain evidence="4 5">TH1</strain>
    </source>
</reference>
<comment type="caution">
    <text evidence="4">The sequence shown here is derived from an EMBL/GenBank/DDBJ whole genome shotgun (WGS) entry which is preliminary data.</text>
</comment>
<dbReference type="InterPro" id="IPR023410">
    <property type="entry name" value="14-3-3_domain"/>
</dbReference>
<dbReference type="PIRSF" id="PIRSF000868">
    <property type="entry name" value="14-3-3"/>
    <property type="match status" value="1"/>
</dbReference>
<dbReference type="InterPro" id="IPR036815">
    <property type="entry name" value="14-3-3_dom_sf"/>
</dbReference>
<feature type="site" description="Interaction with phosphoserine on interacting protein" evidence="2">
    <location>
        <position position="138"/>
    </location>
</feature>
<evidence type="ECO:0000256" key="1">
    <source>
        <dbReference type="ARBA" id="ARBA00006141"/>
    </source>
</evidence>
<dbReference type="SUPFAM" id="SSF48445">
    <property type="entry name" value="14-3-3 protein"/>
    <property type="match status" value="1"/>
</dbReference>
<accession>A0A1W0E907</accession>
<keyword evidence="5" id="KW-1185">Reference proteome</keyword>
<gene>
    <name evidence="4" type="ORF">EHP00_455</name>
</gene>